<evidence type="ECO:0000256" key="1">
    <source>
        <dbReference type="SAM" id="Coils"/>
    </source>
</evidence>
<keyword evidence="3" id="KW-1185">Reference proteome</keyword>
<protein>
    <submittedName>
        <fullName evidence="2">Uncharacterized protein</fullName>
    </submittedName>
</protein>
<accession>A0A9Q0PJF0</accession>
<name>A0A9Q0PJF0_SALVM</name>
<reference evidence="2" key="2">
    <citation type="journal article" date="2023" name="Int. J. Mol. Sci.">
        <title>De Novo Assembly and Annotation of 11 Diverse Shrub Willow (Salix) Genomes Reveals Novel Gene Organization in Sex-Linked Regions.</title>
        <authorList>
            <person name="Hyden B."/>
            <person name="Feng K."/>
            <person name="Yates T.B."/>
            <person name="Jawdy S."/>
            <person name="Cereghino C."/>
            <person name="Smart L.B."/>
            <person name="Muchero W."/>
        </authorList>
    </citation>
    <scope>NUCLEOTIDE SEQUENCE [LARGE SCALE GENOMIC DNA]</scope>
    <source>
        <tissue evidence="2">Shoot tip</tissue>
    </source>
</reference>
<organism evidence="2 3">
    <name type="scientific">Salix viminalis</name>
    <name type="common">Common osier</name>
    <name type="synonym">Basket willow</name>
    <dbReference type="NCBI Taxonomy" id="40686"/>
    <lineage>
        <taxon>Eukaryota</taxon>
        <taxon>Viridiplantae</taxon>
        <taxon>Streptophyta</taxon>
        <taxon>Embryophyta</taxon>
        <taxon>Tracheophyta</taxon>
        <taxon>Spermatophyta</taxon>
        <taxon>Magnoliopsida</taxon>
        <taxon>eudicotyledons</taxon>
        <taxon>Gunneridae</taxon>
        <taxon>Pentapetalae</taxon>
        <taxon>rosids</taxon>
        <taxon>fabids</taxon>
        <taxon>Malpighiales</taxon>
        <taxon>Salicaceae</taxon>
        <taxon>Saliceae</taxon>
        <taxon>Salix</taxon>
    </lineage>
</organism>
<dbReference type="AlphaFoldDB" id="A0A9Q0PJF0"/>
<evidence type="ECO:0000313" key="3">
    <source>
        <dbReference type="Proteomes" id="UP001151529"/>
    </source>
</evidence>
<keyword evidence="1" id="KW-0175">Coiled coil</keyword>
<reference evidence="2" key="1">
    <citation type="submission" date="2022-11" db="EMBL/GenBank/DDBJ databases">
        <authorList>
            <person name="Hyden B.L."/>
            <person name="Feng K."/>
            <person name="Yates T."/>
            <person name="Jawdy S."/>
            <person name="Smart L.B."/>
            <person name="Muchero W."/>
        </authorList>
    </citation>
    <scope>NUCLEOTIDE SEQUENCE</scope>
    <source>
        <tissue evidence="2">Shoot tip</tissue>
    </source>
</reference>
<dbReference type="EMBL" id="JAPFFL010000012">
    <property type="protein sequence ID" value="KAJ6689275.1"/>
    <property type="molecule type" value="Genomic_DNA"/>
</dbReference>
<evidence type="ECO:0000313" key="2">
    <source>
        <dbReference type="EMBL" id="KAJ6689275.1"/>
    </source>
</evidence>
<dbReference type="OrthoDB" id="248923at2759"/>
<sequence length="233" mass="25470">MDYFVKNVLNGLPSVEERFKEYKVLSRISSHSGTDAEEEAGGDVDGDNVIQHVKTRRISGWNFNEEGFELDPVFPTDSNNDAAVKQVRFGGESIIQDKKIEVSESYGSGDLVDSAKSSTLNSPAPVEEEMRQAGDHHIGVNTSGVGGIAESLNQSTMLEGLVALKRSLEEQRRHVAIIIGLLGGETTIGEEQMIENLKEELDIEKQKNLKLEMEMEFLKIAISGSSAAASFPN</sequence>
<dbReference type="Proteomes" id="UP001151529">
    <property type="component" value="Chromosome 8"/>
</dbReference>
<gene>
    <name evidence="2" type="ORF">OIU85_005657</name>
</gene>
<feature type="coiled-coil region" evidence="1">
    <location>
        <begin position="194"/>
        <end position="221"/>
    </location>
</feature>
<proteinExistence type="predicted"/>
<comment type="caution">
    <text evidence="2">The sequence shown here is derived from an EMBL/GenBank/DDBJ whole genome shotgun (WGS) entry which is preliminary data.</text>
</comment>